<dbReference type="GO" id="GO:0005858">
    <property type="term" value="C:axonemal dynein complex"/>
    <property type="evidence" value="ECO:0007669"/>
    <property type="project" value="TreeGrafter"/>
</dbReference>
<accession>A0A643BQC0</accession>
<dbReference type="SMART" id="SM00320">
    <property type="entry name" value="WD40"/>
    <property type="match status" value="3"/>
</dbReference>
<protein>
    <recommendedName>
        <fullName evidence="14">Dynein axonemal intermediate chain 4</fullName>
    </recommendedName>
    <alternativeName>
        <fullName evidence="15">WD repeat-containing protein 78</fullName>
    </alternativeName>
</protein>
<keyword evidence="11" id="KW-0206">Cytoskeleton</keyword>
<keyword evidence="18" id="KW-1185">Reference proteome</keyword>
<dbReference type="PROSITE" id="PS00262">
    <property type="entry name" value="INSULIN"/>
    <property type="match status" value="1"/>
</dbReference>
<evidence type="ECO:0000256" key="5">
    <source>
        <dbReference type="ARBA" id="ARBA00022525"/>
    </source>
</evidence>
<keyword evidence="10" id="KW-1015">Disulfide bond</keyword>
<evidence type="ECO:0000259" key="16">
    <source>
        <dbReference type="SMART" id="SM00078"/>
    </source>
</evidence>
<sequence>MDIENVILAKVHDEEEDNSEAVLKSDKFQQDLFFMERVIMENIFQPKLAAYQPEPEEPEDFLVGEKLEEVEEEAKKEEEEEIEIGSKQSTIPANLERLWSFSCDLTKGLNDLLAVGYGHFGFKEQKRGLACCWSIKNPMDKWPERTYQSPCGVTAVDFSIGAPNLLAVGYHNGTIAIYNVQSNSNVPVLDSSESPQKHLGPVWQLQWIEQDRGTAGDDKREILVSISADGRISKWVIRKGLDCHAANESRVEIWDLHISTLDPLIVNVANPGIKFTTVLFTKQTDCLLVGDSDGQVAVYELRNMPTALDSNREFSTFLQKNGDVTNIKGEMILIHRLNKMRGFIFTLLLFSLLLAISEVKSEESRKLCGLQYIRTVIYICASSRWRKHLESIPQELSKEVLFFPFHMAERGNRFQLPNEQEISEESAVQNLPKMDSSGEESLQGEQLPTEGLWRSKKYSVMSRQDLQKLCCTEGCSMSDLSALC</sequence>
<dbReference type="InterPro" id="IPR016179">
    <property type="entry name" value="Insulin-like"/>
</dbReference>
<comment type="caution">
    <text evidence="17">The sequence shown here is derived from an EMBL/GenBank/DDBJ whole genome shotgun (WGS) entry which is preliminary data.</text>
</comment>
<keyword evidence="7" id="KW-0677">Repeat</keyword>
<dbReference type="FunFam" id="2.130.10.10:FF:000379">
    <property type="entry name" value="WD repeat domain 78"/>
    <property type="match status" value="1"/>
</dbReference>
<feature type="domain" description="Insulin-like" evidence="16">
    <location>
        <begin position="365"/>
        <end position="484"/>
    </location>
</feature>
<dbReference type="InterPro" id="IPR036438">
    <property type="entry name" value="Insulin-like_sf"/>
</dbReference>
<dbReference type="OrthoDB" id="9679806at2759"/>
<keyword evidence="6" id="KW-0853">WD repeat</keyword>
<dbReference type="GO" id="GO:0005179">
    <property type="term" value="F:hormone activity"/>
    <property type="evidence" value="ECO:0007669"/>
    <property type="project" value="InterPro"/>
</dbReference>
<gene>
    <name evidence="17" type="ORF">E2I00_008146</name>
</gene>
<evidence type="ECO:0000256" key="14">
    <source>
        <dbReference type="ARBA" id="ARBA00040002"/>
    </source>
</evidence>
<dbReference type="SUPFAM" id="SSF56994">
    <property type="entry name" value="Insulin-like"/>
    <property type="match status" value="1"/>
</dbReference>
<evidence type="ECO:0000256" key="11">
    <source>
        <dbReference type="ARBA" id="ARBA00023212"/>
    </source>
</evidence>
<keyword evidence="9" id="KW-0969">Cilium</keyword>
<evidence type="ECO:0000256" key="8">
    <source>
        <dbReference type="ARBA" id="ARBA00022846"/>
    </source>
</evidence>
<evidence type="ECO:0000256" key="13">
    <source>
        <dbReference type="ARBA" id="ARBA00024190"/>
    </source>
</evidence>
<evidence type="ECO:0000256" key="7">
    <source>
        <dbReference type="ARBA" id="ARBA00022737"/>
    </source>
</evidence>
<dbReference type="InterPro" id="IPR015943">
    <property type="entry name" value="WD40/YVTN_repeat-like_dom_sf"/>
</dbReference>
<evidence type="ECO:0000313" key="18">
    <source>
        <dbReference type="Proteomes" id="UP000437017"/>
    </source>
</evidence>
<proteinExistence type="inferred from homology"/>
<evidence type="ECO:0000256" key="15">
    <source>
        <dbReference type="ARBA" id="ARBA00041557"/>
    </source>
</evidence>
<reference evidence="17 18" key="1">
    <citation type="journal article" date="2019" name="PLoS ONE">
        <title>Genomic analyses reveal an absence of contemporary introgressive admixture between fin whales and blue whales, despite known hybrids.</title>
        <authorList>
            <person name="Westbury M.V."/>
            <person name="Petersen B."/>
            <person name="Lorenzen E.D."/>
        </authorList>
    </citation>
    <scope>NUCLEOTIDE SEQUENCE [LARGE SCALE GENOMIC DNA]</scope>
    <source>
        <strain evidence="17">FinWhale-01</strain>
    </source>
</reference>
<dbReference type="GO" id="GO:0045503">
    <property type="term" value="F:dynein light chain binding"/>
    <property type="evidence" value="ECO:0007669"/>
    <property type="project" value="TreeGrafter"/>
</dbReference>
<evidence type="ECO:0000256" key="6">
    <source>
        <dbReference type="ARBA" id="ARBA00022574"/>
    </source>
</evidence>
<evidence type="ECO:0000256" key="9">
    <source>
        <dbReference type="ARBA" id="ARBA00023069"/>
    </source>
</evidence>
<dbReference type="Proteomes" id="UP000437017">
    <property type="component" value="Unassembled WGS sequence"/>
</dbReference>
<dbReference type="Gene3D" id="2.130.10.10">
    <property type="entry name" value="YVTN repeat-like/Quinoprotein amine dehydrogenase"/>
    <property type="match status" value="1"/>
</dbReference>
<dbReference type="GO" id="GO:0120293">
    <property type="term" value="C:dynein axonemal particle"/>
    <property type="evidence" value="ECO:0007669"/>
    <property type="project" value="UniProtKB-SubCell"/>
</dbReference>
<evidence type="ECO:0000256" key="4">
    <source>
        <dbReference type="ARBA" id="ARBA00022490"/>
    </source>
</evidence>
<comment type="similarity">
    <text evidence="3">Belongs to the insulin family.</text>
</comment>
<dbReference type="EMBL" id="SGJD01006453">
    <property type="protein sequence ID" value="KAB0389825.1"/>
    <property type="molecule type" value="Genomic_DNA"/>
</dbReference>
<evidence type="ECO:0000256" key="2">
    <source>
        <dbReference type="ARBA" id="ARBA00004613"/>
    </source>
</evidence>
<dbReference type="SUPFAM" id="SSF50978">
    <property type="entry name" value="WD40 repeat-like"/>
    <property type="match status" value="1"/>
</dbReference>
<keyword evidence="12" id="KW-0966">Cell projection</keyword>
<comment type="subcellular location">
    <subcellularLocation>
        <location evidence="1">Cytoplasm</location>
        <location evidence="1">Cytoskeleton</location>
        <location evidence="1">Flagellum axoneme</location>
    </subcellularLocation>
    <subcellularLocation>
        <location evidence="13">Dynein axonemal particle</location>
    </subcellularLocation>
    <subcellularLocation>
        <location evidence="2">Secreted</location>
    </subcellularLocation>
</comment>
<evidence type="ECO:0000256" key="3">
    <source>
        <dbReference type="ARBA" id="ARBA00009034"/>
    </source>
</evidence>
<evidence type="ECO:0000256" key="12">
    <source>
        <dbReference type="ARBA" id="ARBA00023273"/>
    </source>
</evidence>
<keyword evidence="5" id="KW-0964">Secreted</keyword>
<dbReference type="GO" id="GO:0003341">
    <property type="term" value="P:cilium movement"/>
    <property type="evidence" value="ECO:0007669"/>
    <property type="project" value="TreeGrafter"/>
</dbReference>
<dbReference type="InterPro" id="IPR001680">
    <property type="entry name" value="WD40_rpt"/>
</dbReference>
<evidence type="ECO:0000256" key="10">
    <source>
        <dbReference type="ARBA" id="ARBA00023157"/>
    </source>
</evidence>
<evidence type="ECO:0000256" key="1">
    <source>
        <dbReference type="ARBA" id="ARBA00004611"/>
    </source>
</evidence>
<dbReference type="GO" id="GO:0045504">
    <property type="term" value="F:dynein heavy chain binding"/>
    <property type="evidence" value="ECO:0007669"/>
    <property type="project" value="TreeGrafter"/>
</dbReference>
<dbReference type="InterPro" id="IPR036322">
    <property type="entry name" value="WD40_repeat_dom_sf"/>
</dbReference>
<dbReference type="AlphaFoldDB" id="A0A643BQC0"/>
<evidence type="ECO:0000313" key="17">
    <source>
        <dbReference type="EMBL" id="KAB0389825.1"/>
    </source>
</evidence>
<keyword evidence="4" id="KW-0963">Cytoplasm</keyword>
<dbReference type="SMART" id="SM00078">
    <property type="entry name" value="IlGF"/>
    <property type="match status" value="1"/>
</dbReference>
<name>A0A643BQC0_BALPH</name>
<dbReference type="GO" id="GO:0005576">
    <property type="term" value="C:extracellular region"/>
    <property type="evidence" value="ECO:0007669"/>
    <property type="project" value="UniProtKB-SubCell"/>
</dbReference>
<dbReference type="InterPro" id="IPR022353">
    <property type="entry name" value="Insulin_CS"/>
</dbReference>
<dbReference type="PANTHER" id="PTHR12442:SF12">
    <property type="entry name" value="DYNEIN AXONEMAL INTERMEDIATE CHAIN 4"/>
    <property type="match status" value="1"/>
</dbReference>
<dbReference type="CDD" id="cd04365">
    <property type="entry name" value="IlGF_relaxin_like"/>
    <property type="match status" value="1"/>
</dbReference>
<dbReference type="InterPro" id="IPR050687">
    <property type="entry name" value="Dynein_IC"/>
</dbReference>
<keyword evidence="8" id="KW-0282">Flagellum</keyword>
<organism evidence="17 18">
    <name type="scientific">Balaenoptera physalus</name>
    <name type="common">Fin whale</name>
    <name type="synonym">Balaena physalus</name>
    <dbReference type="NCBI Taxonomy" id="9770"/>
    <lineage>
        <taxon>Eukaryota</taxon>
        <taxon>Metazoa</taxon>
        <taxon>Chordata</taxon>
        <taxon>Craniata</taxon>
        <taxon>Vertebrata</taxon>
        <taxon>Euteleostomi</taxon>
        <taxon>Mammalia</taxon>
        <taxon>Eutheria</taxon>
        <taxon>Laurasiatheria</taxon>
        <taxon>Artiodactyla</taxon>
        <taxon>Whippomorpha</taxon>
        <taxon>Cetacea</taxon>
        <taxon>Mysticeti</taxon>
        <taxon>Balaenopteridae</taxon>
        <taxon>Balaenoptera</taxon>
    </lineage>
</organism>
<dbReference type="PANTHER" id="PTHR12442">
    <property type="entry name" value="DYNEIN INTERMEDIATE CHAIN"/>
    <property type="match status" value="1"/>
</dbReference>